<keyword evidence="3" id="KW-0677">Repeat</keyword>
<feature type="domain" description="4Fe-4S ferredoxin-type" evidence="6">
    <location>
        <begin position="35"/>
        <end position="64"/>
    </location>
</feature>
<dbReference type="GO" id="GO:0046872">
    <property type="term" value="F:metal ion binding"/>
    <property type="evidence" value="ECO:0007669"/>
    <property type="project" value="UniProtKB-KW"/>
</dbReference>
<dbReference type="AlphaFoldDB" id="A0A0E3KNT1"/>
<dbReference type="PROSITE" id="PS00198">
    <property type="entry name" value="4FE4S_FER_1"/>
    <property type="match status" value="2"/>
</dbReference>
<dbReference type="NCBIfam" id="NF040612">
    <property type="entry name" value="F420_dehyd_FpoI"/>
    <property type="match status" value="1"/>
</dbReference>
<keyword evidence="2" id="KW-0479">Metal-binding</keyword>
<evidence type="ECO:0000256" key="2">
    <source>
        <dbReference type="ARBA" id="ARBA00022723"/>
    </source>
</evidence>
<dbReference type="Gene3D" id="3.30.70.3270">
    <property type="match status" value="1"/>
</dbReference>
<dbReference type="STRING" id="523844.MSTHT_0204"/>
<proteinExistence type="predicted"/>
<dbReference type="PROSITE" id="PS51379">
    <property type="entry name" value="4FE4S_FER_2"/>
    <property type="match status" value="2"/>
</dbReference>
<gene>
    <name evidence="7" type="ORF">MSTHT_0204</name>
</gene>
<evidence type="ECO:0000313" key="7">
    <source>
        <dbReference type="EMBL" id="AKB11962.1"/>
    </source>
</evidence>
<evidence type="ECO:0000256" key="4">
    <source>
        <dbReference type="ARBA" id="ARBA00023004"/>
    </source>
</evidence>
<dbReference type="RefSeq" id="WP_048166215.1">
    <property type="nucleotide sequence ID" value="NZ_CP009501.1"/>
</dbReference>
<evidence type="ECO:0000256" key="1">
    <source>
        <dbReference type="ARBA" id="ARBA00022485"/>
    </source>
</evidence>
<evidence type="ECO:0000256" key="5">
    <source>
        <dbReference type="ARBA" id="ARBA00023014"/>
    </source>
</evidence>
<dbReference type="InterPro" id="IPR017900">
    <property type="entry name" value="4Fe4S_Fe_S_CS"/>
</dbReference>
<feature type="domain" description="4Fe-4S ferredoxin-type" evidence="6">
    <location>
        <begin position="75"/>
        <end position="104"/>
    </location>
</feature>
<dbReference type="OrthoDB" id="23478at2157"/>
<dbReference type="GeneID" id="41601797"/>
<dbReference type="SUPFAM" id="SSF54862">
    <property type="entry name" value="4Fe-4S ferredoxins"/>
    <property type="match status" value="1"/>
</dbReference>
<keyword evidence="1" id="KW-0004">4Fe-4S</keyword>
<reference evidence="7 8" key="1">
    <citation type="submission" date="2014-07" db="EMBL/GenBank/DDBJ databases">
        <title>Methanogenic archaea and the global carbon cycle.</title>
        <authorList>
            <person name="Henriksen J.R."/>
            <person name="Luke J."/>
            <person name="Reinhart S."/>
            <person name="Benedict M.N."/>
            <person name="Youngblut N.D."/>
            <person name="Metcalf M.E."/>
            <person name="Whitaker R.J."/>
            <person name="Metcalf W.W."/>
        </authorList>
    </citation>
    <scope>NUCLEOTIDE SEQUENCE [LARGE SCALE GENOMIC DNA]</scope>
    <source>
        <strain evidence="8">ATCC 43570 / DSM 1825 / OCM 12 / VKM B-1830 / TM-1</strain>
    </source>
</reference>
<evidence type="ECO:0000256" key="3">
    <source>
        <dbReference type="ARBA" id="ARBA00022737"/>
    </source>
</evidence>
<dbReference type="InterPro" id="IPR053604">
    <property type="entry name" value="F420H2_dehydrogenase_I"/>
</dbReference>
<keyword evidence="4" id="KW-0408">Iron</keyword>
<evidence type="ECO:0000259" key="6">
    <source>
        <dbReference type="PROSITE" id="PS51379"/>
    </source>
</evidence>
<dbReference type="GO" id="GO:0003954">
    <property type="term" value="F:NADH dehydrogenase activity"/>
    <property type="evidence" value="ECO:0007669"/>
    <property type="project" value="TreeGrafter"/>
</dbReference>
<evidence type="ECO:0000313" key="8">
    <source>
        <dbReference type="Proteomes" id="UP000066529"/>
    </source>
</evidence>
<dbReference type="HOGENOM" id="CLU_067218_4_5_2"/>
<organism evidence="7 8">
    <name type="scientific">Methanosarcina thermophila (strain ATCC 43570 / DSM 1825 / OCM 12 / VKM B-1830 / TM-1)</name>
    <dbReference type="NCBI Taxonomy" id="523844"/>
    <lineage>
        <taxon>Archaea</taxon>
        <taxon>Methanobacteriati</taxon>
        <taxon>Methanobacteriota</taxon>
        <taxon>Stenosarchaea group</taxon>
        <taxon>Methanomicrobia</taxon>
        <taxon>Methanosarcinales</taxon>
        <taxon>Methanosarcinaceae</taxon>
        <taxon>Methanosarcina</taxon>
    </lineage>
</organism>
<dbReference type="GO" id="GO:0009060">
    <property type="term" value="P:aerobic respiration"/>
    <property type="evidence" value="ECO:0007669"/>
    <property type="project" value="TreeGrafter"/>
</dbReference>
<dbReference type="GO" id="GO:0051539">
    <property type="term" value="F:4 iron, 4 sulfur cluster binding"/>
    <property type="evidence" value="ECO:0007669"/>
    <property type="project" value="UniProtKB-KW"/>
</dbReference>
<dbReference type="PANTHER" id="PTHR10849:SF35">
    <property type="entry name" value="FORMATE HYDROGENLYASE SUBUNIT 6-RELATED"/>
    <property type="match status" value="1"/>
</dbReference>
<protein>
    <submittedName>
        <fullName evidence="7">Ketoisovalerate oxidoreductase subunit VorD</fullName>
    </submittedName>
</protein>
<keyword evidence="5" id="KW-0411">Iron-sulfur</keyword>
<dbReference type="InterPro" id="IPR017896">
    <property type="entry name" value="4Fe4S_Fe-S-bd"/>
</dbReference>
<dbReference type="InterPro" id="IPR010226">
    <property type="entry name" value="NADH_quinone_OxRdtase_chainI"/>
</dbReference>
<dbReference type="EMBL" id="CP009501">
    <property type="protein sequence ID" value="AKB11962.1"/>
    <property type="molecule type" value="Genomic_DNA"/>
</dbReference>
<dbReference type="KEGG" id="mthr:MSTHT_0204"/>
<dbReference type="PATRIC" id="fig|523844.20.peg.271"/>
<accession>A0A0E3KNT1</accession>
<dbReference type="Pfam" id="PF12838">
    <property type="entry name" value="Fer4_7"/>
    <property type="match status" value="1"/>
</dbReference>
<name>A0A0E3KNT1_METTT</name>
<dbReference type="GO" id="GO:0016020">
    <property type="term" value="C:membrane"/>
    <property type="evidence" value="ECO:0007669"/>
    <property type="project" value="InterPro"/>
</dbReference>
<sequence length="136" mass="15271">MVLKNIKYAVRTITRPPVTRMYPEKPTELSDRFRGLQILDKSKCIGCGICANTCPNAAIQIVKAPIAPGSEKQRWFPQIDIGHCLFCGLCIDQCPKGALSSGKEYAKGLIKWRHKDLLMTPEKLAREVDLEKGDER</sequence>
<dbReference type="PANTHER" id="PTHR10849">
    <property type="entry name" value="NADH DEHYDROGENASE UBIQUINONE IRON-SULFUR PROTEIN 8, MITOCHONDRIAL"/>
    <property type="match status" value="1"/>
</dbReference>
<dbReference type="Proteomes" id="UP000066529">
    <property type="component" value="Chromosome"/>
</dbReference>